<keyword evidence="1" id="KW-1133">Transmembrane helix</keyword>
<keyword evidence="1" id="KW-0812">Transmembrane</keyword>
<evidence type="ECO:0000313" key="3">
    <source>
        <dbReference type="Proteomes" id="UP000260717"/>
    </source>
</evidence>
<sequence>MSRNSADKGISSILKMVIGAIVGLIFITAVIGLLWLVGILNTGISIGVAVAIGGIFIVLIELVLFITGITQK</sequence>
<organism evidence="2 3">
    <name type="scientific">Agathobacter rectalis</name>
    <dbReference type="NCBI Taxonomy" id="39491"/>
    <lineage>
        <taxon>Bacteria</taxon>
        <taxon>Bacillati</taxon>
        <taxon>Bacillota</taxon>
        <taxon>Clostridia</taxon>
        <taxon>Lachnospirales</taxon>
        <taxon>Lachnospiraceae</taxon>
        <taxon>Agathobacter</taxon>
    </lineage>
</organism>
<evidence type="ECO:0000256" key="1">
    <source>
        <dbReference type="SAM" id="Phobius"/>
    </source>
</evidence>
<proteinExistence type="predicted"/>
<feature type="transmembrane region" description="Helical" evidence="1">
    <location>
        <begin position="12"/>
        <end position="37"/>
    </location>
</feature>
<accession>A0A3E4WY91</accession>
<evidence type="ECO:0000313" key="2">
    <source>
        <dbReference type="EMBL" id="RGM47204.1"/>
    </source>
</evidence>
<dbReference type="Proteomes" id="UP000260717">
    <property type="component" value="Unassembled WGS sequence"/>
</dbReference>
<dbReference type="EMBL" id="QSTI01000018">
    <property type="protein sequence ID" value="RGM47204.1"/>
    <property type="molecule type" value="Genomic_DNA"/>
</dbReference>
<dbReference type="RefSeq" id="WP_117715277.1">
    <property type="nucleotide sequence ID" value="NZ_QSTI01000018.1"/>
</dbReference>
<name>A0A3E4WY91_9FIRM</name>
<protein>
    <submittedName>
        <fullName evidence="2">Uncharacterized protein</fullName>
    </submittedName>
</protein>
<gene>
    <name evidence="2" type="ORF">DXC13_11015</name>
</gene>
<feature type="transmembrane region" description="Helical" evidence="1">
    <location>
        <begin position="43"/>
        <end position="66"/>
    </location>
</feature>
<reference evidence="2 3" key="1">
    <citation type="submission" date="2018-08" db="EMBL/GenBank/DDBJ databases">
        <title>A genome reference for cultivated species of the human gut microbiota.</title>
        <authorList>
            <person name="Zou Y."/>
            <person name="Xue W."/>
            <person name="Luo G."/>
        </authorList>
    </citation>
    <scope>NUCLEOTIDE SEQUENCE [LARGE SCALE GENOMIC DNA]</scope>
    <source>
        <strain evidence="2 3">OM08-12AT</strain>
    </source>
</reference>
<dbReference type="AlphaFoldDB" id="A0A3E4WY91"/>
<keyword evidence="1" id="KW-0472">Membrane</keyword>
<comment type="caution">
    <text evidence="2">The sequence shown here is derived from an EMBL/GenBank/DDBJ whole genome shotgun (WGS) entry which is preliminary data.</text>
</comment>